<accession>A0A1X0NXM7</accession>
<feature type="domain" description="DUF4833" evidence="1">
    <location>
        <begin position="53"/>
        <end position="169"/>
    </location>
</feature>
<reference evidence="2 3" key="1">
    <citation type="submission" date="2017-03" db="EMBL/GenBank/DDBJ databases">
        <title>An alternative strategy for trypanosome survival in the mammalian bloodstream revealed through genome and transcriptome analysis of the ubiquitous bovine parasite Trypanosoma (Megatrypanum) theileri.</title>
        <authorList>
            <person name="Kelly S."/>
            <person name="Ivens A."/>
            <person name="Mott A."/>
            <person name="O'Neill E."/>
            <person name="Emms D."/>
            <person name="Macleod O."/>
            <person name="Voorheis P."/>
            <person name="Matthews J."/>
            <person name="Matthews K."/>
            <person name="Carrington M."/>
        </authorList>
    </citation>
    <scope>NUCLEOTIDE SEQUENCE [LARGE SCALE GENOMIC DNA]</scope>
    <source>
        <strain evidence="2">Edinburgh</strain>
    </source>
</reference>
<organism evidence="2 3">
    <name type="scientific">Trypanosoma theileri</name>
    <dbReference type="NCBI Taxonomy" id="67003"/>
    <lineage>
        <taxon>Eukaryota</taxon>
        <taxon>Discoba</taxon>
        <taxon>Euglenozoa</taxon>
        <taxon>Kinetoplastea</taxon>
        <taxon>Metakinetoplastina</taxon>
        <taxon>Trypanosomatida</taxon>
        <taxon>Trypanosomatidae</taxon>
        <taxon>Trypanosoma</taxon>
    </lineage>
</organism>
<dbReference type="Proteomes" id="UP000192257">
    <property type="component" value="Unassembled WGS sequence"/>
</dbReference>
<dbReference type="OrthoDB" id="77762at2759"/>
<dbReference type="GeneID" id="39984986"/>
<protein>
    <recommendedName>
        <fullName evidence="1">DUF4833 domain-containing protein</fullName>
    </recommendedName>
</protein>
<gene>
    <name evidence="2" type="ORF">TM35_000122310</name>
</gene>
<proteinExistence type="predicted"/>
<evidence type="ECO:0000313" key="3">
    <source>
        <dbReference type="Proteomes" id="UP000192257"/>
    </source>
</evidence>
<evidence type="ECO:0000313" key="2">
    <source>
        <dbReference type="EMBL" id="ORC89456.1"/>
    </source>
</evidence>
<name>A0A1X0NXM7_9TRYP</name>
<dbReference type="RefSeq" id="XP_028883522.1">
    <property type="nucleotide sequence ID" value="XM_029025206.1"/>
</dbReference>
<sequence length="249" mass="27533">MSTASTSDDAGGIARKLFELYGKNAASLNRLLRRRIGTRGNRFNHDHADTFMYIERSKNSNIVAYTANMMGATTKASVSSGAGQSCLVDPHNPVHAYFITLDPPTLESRRKRGITSDIDDLTFIQRKLAYGCHAKPLHNVTGFTTDEAQTWFKSFEPFAVSYVALPKVHALLLLLSPLAEGEGEENGPEEKDTTVALVAVVGGKLSVMQRVYVNSTEPKHFYQLPTVNYIEVFGVSLESDEPVYEKIEK</sequence>
<dbReference type="EMBL" id="NBCO01000012">
    <property type="protein sequence ID" value="ORC89456.1"/>
    <property type="molecule type" value="Genomic_DNA"/>
</dbReference>
<dbReference type="Pfam" id="PF16117">
    <property type="entry name" value="DUF4833"/>
    <property type="match status" value="1"/>
</dbReference>
<comment type="caution">
    <text evidence="2">The sequence shown here is derived from an EMBL/GenBank/DDBJ whole genome shotgun (WGS) entry which is preliminary data.</text>
</comment>
<dbReference type="AlphaFoldDB" id="A0A1X0NXM7"/>
<keyword evidence="3" id="KW-1185">Reference proteome</keyword>
<dbReference type="VEuPathDB" id="TriTrypDB:TM35_000122310"/>
<evidence type="ECO:0000259" key="1">
    <source>
        <dbReference type="Pfam" id="PF16117"/>
    </source>
</evidence>
<dbReference type="InterPro" id="IPR032269">
    <property type="entry name" value="DUF4833"/>
</dbReference>